<reference evidence="1 2" key="1">
    <citation type="journal article" date="2019" name="Sci. Rep.">
        <title>Orb-weaving spider Araneus ventricosus genome elucidates the spidroin gene catalogue.</title>
        <authorList>
            <person name="Kono N."/>
            <person name="Nakamura H."/>
            <person name="Ohtoshi R."/>
            <person name="Moran D.A.P."/>
            <person name="Shinohara A."/>
            <person name="Yoshida Y."/>
            <person name="Fujiwara M."/>
            <person name="Mori M."/>
            <person name="Tomita M."/>
            <person name="Arakawa K."/>
        </authorList>
    </citation>
    <scope>NUCLEOTIDE SEQUENCE [LARGE SCALE GENOMIC DNA]</scope>
</reference>
<protein>
    <submittedName>
        <fullName evidence="1">Uncharacterized protein</fullName>
    </submittedName>
</protein>
<sequence length="56" mass="6602">MIFVKQVSEWGLFCKVRKRSQAMMAENTELITLLADIKKGQKRMEQGKEEMKNQIK</sequence>
<keyword evidence="2" id="KW-1185">Reference proteome</keyword>
<comment type="caution">
    <text evidence="1">The sequence shown here is derived from an EMBL/GenBank/DDBJ whole genome shotgun (WGS) entry which is preliminary data.</text>
</comment>
<dbReference type="Proteomes" id="UP000499080">
    <property type="component" value="Unassembled WGS sequence"/>
</dbReference>
<proteinExistence type="predicted"/>
<gene>
    <name evidence="1" type="ORF">AVEN_137928_1</name>
</gene>
<evidence type="ECO:0000313" key="1">
    <source>
        <dbReference type="EMBL" id="GBM72432.1"/>
    </source>
</evidence>
<organism evidence="1 2">
    <name type="scientific">Araneus ventricosus</name>
    <name type="common">Orbweaver spider</name>
    <name type="synonym">Epeira ventricosa</name>
    <dbReference type="NCBI Taxonomy" id="182803"/>
    <lineage>
        <taxon>Eukaryota</taxon>
        <taxon>Metazoa</taxon>
        <taxon>Ecdysozoa</taxon>
        <taxon>Arthropoda</taxon>
        <taxon>Chelicerata</taxon>
        <taxon>Arachnida</taxon>
        <taxon>Araneae</taxon>
        <taxon>Araneomorphae</taxon>
        <taxon>Entelegynae</taxon>
        <taxon>Araneoidea</taxon>
        <taxon>Araneidae</taxon>
        <taxon>Araneus</taxon>
    </lineage>
</organism>
<dbReference type="EMBL" id="BGPR01105236">
    <property type="protein sequence ID" value="GBM72432.1"/>
    <property type="molecule type" value="Genomic_DNA"/>
</dbReference>
<feature type="non-terminal residue" evidence="1">
    <location>
        <position position="56"/>
    </location>
</feature>
<evidence type="ECO:0000313" key="2">
    <source>
        <dbReference type="Proteomes" id="UP000499080"/>
    </source>
</evidence>
<name>A0A4Y2I4Q5_ARAVE</name>
<accession>A0A4Y2I4Q5</accession>
<dbReference type="AlphaFoldDB" id="A0A4Y2I4Q5"/>